<dbReference type="PANTHER" id="PTHR35391:SF5">
    <property type="entry name" value="DUF6590 DOMAIN-CONTAINING PROTEIN"/>
    <property type="match status" value="1"/>
</dbReference>
<organism evidence="3 4">
    <name type="scientific">Lineolata rhizophorae</name>
    <dbReference type="NCBI Taxonomy" id="578093"/>
    <lineage>
        <taxon>Eukaryota</taxon>
        <taxon>Fungi</taxon>
        <taxon>Dikarya</taxon>
        <taxon>Ascomycota</taxon>
        <taxon>Pezizomycotina</taxon>
        <taxon>Dothideomycetes</taxon>
        <taxon>Dothideomycetes incertae sedis</taxon>
        <taxon>Lineolatales</taxon>
        <taxon>Lineolataceae</taxon>
        <taxon>Lineolata</taxon>
    </lineage>
</organism>
<name>A0A6A6NQZ2_9PEZI</name>
<proteinExistence type="predicted"/>
<dbReference type="OrthoDB" id="3559580at2759"/>
<feature type="domain" description="DUF6590" evidence="2">
    <location>
        <begin position="45"/>
        <end position="195"/>
    </location>
</feature>
<protein>
    <recommendedName>
        <fullName evidence="2">DUF6590 domain-containing protein</fullName>
    </recommendedName>
</protein>
<feature type="compositionally biased region" description="Acidic residues" evidence="1">
    <location>
        <begin position="329"/>
        <end position="344"/>
    </location>
</feature>
<reference evidence="3" key="1">
    <citation type="journal article" date="2020" name="Stud. Mycol.">
        <title>101 Dothideomycetes genomes: a test case for predicting lifestyles and emergence of pathogens.</title>
        <authorList>
            <person name="Haridas S."/>
            <person name="Albert R."/>
            <person name="Binder M."/>
            <person name="Bloem J."/>
            <person name="Labutti K."/>
            <person name="Salamov A."/>
            <person name="Andreopoulos B."/>
            <person name="Baker S."/>
            <person name="Barry K."/>
            <person name="Bills G."/>
            <person name="Bluhm B."/>
            <person name="Cannon C."/>
            <person name="Castanera R."/>
            <person name="Culley D."/>
            <person name="Daum C."/>
            <person name="Ezra D."/>
            <person name="Gonzalez J."/>
            <person name="Henrissat B."/>
            <person name="Kuo A."/>
            <person name="Liang C."/>
            <person name="Lipzen A."/>
            <person name="Lutzoni F."/>
            <person name="Magnuson J."/>
            <person name="Mondo S."/>
            <person name="Nolan M."/>
            <person name="Ohm R."/>
            <person name="Pangilinan J."/>
            <person name="Park H.-J."/>
            <person name="Ramirez L."/>
            <person name="Alfaro M."/>
            <person name="Sun H."/>
            <person name="Tritt A."/>
            <person name="Yoshinaga Y."/>
            <person name="Zwiers L.-H."/>
            <person name="Turgeon B."/>
            <person name="Goodwin S."/>
            <person name="Spatafora J."/>
            <person name="Crous P."/>
            <person name="Grigoriev I."/>
        </authorList>
    </citation>
    <scope>NUCLEOTIDE SEQUENCE</scope>
    <source>
        <strain evidence="3">ATCC 16933</strain>
    </source>
</reference>
<gene>
    <name evidence="3" type="ORF">BDY21DRAFT_116516</name>
</gene>
<evidence type="ECO:0000313" key="4">
    <source>
        <dbReference type="Proteomes" id="UP000799766"/>
    </source>
</evidence>
<dbReference type="AlphaFoldDB" id="A0A6A6NQZ2"/>
<keyword evidence="4" id="KW-1185">Reference proteome</keyword>
<accession>A0A6A6NQZ2</accession>
<dbReference type="Proteomes" id="UP000799766">
    <property type="component" value="Unassembled WGS sequence"/>
</dbReference>
<dbReference type="EMBL" id="MU001694">
    <property type="protein sequence ID" value="KAF2453988.1"/>
    <property type="molecule type" value="Genomic_DNA"/>
</dbReference>
<evidence type="ECO:0000259" key="2">
    <source>
        <dbReference type="Pfam" id="PF20233"/>
    </source>
</evidence>
<sequence length="354" mass="40065">MQRGEPGKIDPELLKHGIKSKRKLIGTEGIREKLDPEFEKRYPGRDFFKFGKVLKVLWPEPLGDENAKVTIITDSFGERYATKIRWFVVIREGNDSCSCLPIQTYSRKGVAKPTVKKNDHAIIYTGKKCPVPTRDEKPSQGEKGMRPYAIRVEPRDPSYSMDPLSRINFGKVYTLEHNVKVYDFGKVHKDSRVALKQQFLDVWVDKPSDDDGDEEDDDDDNGRANEYQLPDLPQASGSAYASLHDNRGHYERQRSDTPRISSAGYDSPESGYNQPLAPYGYEKSAALARGNHPYTASRSKSMLYAQHQAAAYQTEGGCAQSIQSNQPPGDEEDEEEEDDYEDTQEGGSHYNVRQ</sequence>
<feature type="compositionally biased region" description="Basic and acidic residues" evidence="1">
    <location>
        <begin position="244"/>
        <end position="257"/>
    </location>
</feature>
<evidence type="ECO:0000256" key="1">
    <source>
        <dbReference type="SAM" id="MobiDB-lite"/>
    </source>
</evidence>
<feature type="region of interest" description="Disordered" evidence="1">
    <location>
        <begin position="310"/>
        <end position="354"/>
    </location>
</feature>
<dbReference type="InterPro" id="IPR046497">
    <property type="entry name" value="DUF6590"/>
</dbReference>
<dbReference type="PANTHER" id="PTHR35391">
    <property type="entry name" value="C2H2-TYPE DOMAIN-CONTAINING PROTEIN-RELATED"/>
    <property type="match status" value="1"/>
</dbReference>
<feature type="compositionally biased region" description="Acidic residues" evidence="1">
    <location>
        <begin position="210"/>
        <end position="220"/>
    </location>
</feature>
<evidence type="ECO:0000313" key="3">
    <source>
        <dbReference type="EMBL" id="KAF2453988.1"/>
    </source>
</evidence>
<dbReference type="Pfam" id="PF20233">
    <property type="entry name" value="DUF6590"/>
    <property type="match status" value="1"/>
</dbReference>
<feature type="region of interest" description="Disordered" evidence="1">
    <location>
        <begin position="205"/>
        <end position="277"/>
    </location>
</feature>